<comment type="caution">
    <text evidence="1">The sequence shown here is derived from an EMBL/GenBank/DDBJ whole genome shotgun (WGS) entry which is preliminary data.</text>
</comment>
<dbReference type="Proteomes" id="UP000315363">
    <property type="component" value="Unassembled WGS sequence"/>
</dbReference>
<name>A0ABY3AA01_9FLAO</name>
<dbReference type="RefSeq" id="WP_142189473.1">
    <property type="nucleotide sequence ID" value="NZ_VHIF01000001.1"/>
</dbReference>
<accession>A0ABY3AA01</accession>
<evidence type="ECO:0008006" key="3">
    <source>
        <dbReference type="Google" id="ProtNLM"/>
    </source>
</evidence>
<keyword evidence="2" id="KW-1185">Reference proteome</keyword>
<dbReference type="EMBL" id="VHIF01000001">
    <property type="protein sequence ID" value="TQO37582.1"/>
    <property type="molecule type" value="Genomic_DNA"/>
</dbReference>
<evidence type="ECO:0000313" key="2">
    <source>
        <dbReference type="Proteomes" id="UP000315363"/>
    </source>
</evidence>
<reference evidence="1 2" key="1">
    <citation type="submission" date="2019-06" db="EMBL/GenBank/DDBJ databases">
        <title>A large-scale integrated study on North Sea by COGITO (Coastal Microbe Genomic &amp; Taxonomic Observatory).</title>
        <authorList>
            <person name="Teeling H."/>
        </authorList>
    </citation>
    <scope>NUCLEOTIDE SEQUENCE [LARGE SCALE GENOMIC DNA]</scope>
    <source>
        <strain evidence="1 2">MAR_2009_79</strain>
    </source>
</reference>
<proteinExistence type="predicted"/>
<protein>
    <recommendedName>
        <fullName evidence="3">Transposase</fullName>
    </recommendedName>
</protein>
<gene>
    <name evidence="1" type="ORF">GQ41_2200</name>
</gene>
<organism evidence="1 2">
    <name type="scientific">Arenibacter algicola</name>
    <dbReference type="NCBI Taxonomy" id="616991"/>
    <lineage>
        <taxon>Bacteria</taxon>
        <taxon>Pseudomonadati</taxon>
        <taxon>Bacteroidota</taxon>
        <taxon>Flavobacteriia</taxon>
        <taxon>Flavobacteriales</taxon>
        <taxon>Flavobacteriaceae</taxon>
        <taxon>Arenibacter</taxon>
    </lineage>
</organism>
<sequence length="72" mass="8214">MVYKTLRNLDINPGNSTVSIVREITENLQTIATRKGCGNELRKLGYTMSLNRFISYPEANIDNLDSWKHVTV</sequence>
<evidence type="ECO:0000313" key="1">
    <source>
        <dbReference type="EMBL" id="TQO37582.1"/>
    </source>
</evidence>